<organism evidence="3 4">
    <name type="scientific">Commensalibacter melissae</name>
    <dbReference type="NCBI Taxonomy" id="2070537"/>
    <lineage>
        <taxon>Bacteria</taxon>
        <taxon>Pseudomonadati</taxon>
        <taxon>Pseudomonadota</taxon>
        <taxon>Alphaproteobacteria</taxon>
        <taxon>Acetobacterales</taxon>
        <taxon>Acetobacteraceae</taxon>
    </lineage>
</organism>
<dbReference type="CDD" id="cd00267">
    <property type="entry name" value="ABC_ATPase"/>
    <property type="match status" value="1"/>
</dbReference>
<dbReference type="EMBL" id="QGLT01000001">
    <property type="protein sequence ID" value="PXZ01734.1"/>
    <property type="molecule type" value="Genomic_DNA"/>
</dbReference>
<dbReference type="Gene3D" id="3.40.50.300">
    <property type="entry name" value="P-loop containing nucleotide triphosphate hydrolases"/>
    <property type="match status" value="1"/>
</dbReference>
<feature type="domain" description="Endonuclease GajA/Old nuclease/RecF-like AAA" evidence="1">
    <location>
        <begin position="8"/>
        <end position="416"/>
    </location>
</feature>
<dbReference type="Proteomes" id="UP000247565">
    <property type="component" value="Unassembled WGS sequence"/>
</dbReference>
<dbReference type="RefSeq" id="WP_110438253.1">
    <property type="nucleotide sequence ID" value="NZ_CP046393.1"/>
</dbReference>
<feature type="domain" description="OLD protein-like TOPRIM" evidence="2">
    <location>
        <begin position="470"/>
        <end position="534"/>
    </location>
</feature>
<dbReference type="InterPro" id="IPR034139">
    <property type="entry name" value="TOPRIM_OLD"/>
</dbReference>
<dbReference type="PANTHER" id="PTHR43581">
    <property type="entry name" value="ATP/GTP PHOSPHATASE"/>
    <property type="match status" value="1"/>
</dbReference>
<dbReference type="SUPFAM" id="SSF52540">
    <property type="entry name" value="P-loop containing nucleoside triphosphate hydrolases"/>
    <property type="match status" value="1"/>
</dbReference>
<comment type="caution">
    <text evidence="3">The sequence shown here is derived from an EMBL/GenBank/DDBJ whole genome shotgun (WGS) entry which is preliminary data.</text>
</comment>
<evidence type="ECO:0000313" key="3">
    <source>
        <dbReference type="EMBL" id="PXZ01734.1"/>
    </source>
</evidence>
<proteinExistence type="predicted"/>
<dbReference type="Pfam" id="PF13175">
    <property type="entry name" value="AAA_15"/>
    <property type="match status" value="1"/>
</dbReference>
<evidence type="ECO:0000313" key="4">
    <source>
        <dbReference type="Proteomes" id="UP000247565"/>
    </source>
</evidence>
<dbReference type="PANTHER" id="PTHR43581:SF4">
    <property type="entry name" value="ATP_GTP PHOSPHATASE"/>
    <property type="match status" value="1"/>
</dbReference>
<dbReference type="AlphaFoldDB" id="A0A318N7G5"/>
<dbReference type="OrthoDB" id="3322489at2"/>
<protein>
    <submittedName>
        <fullName evidence="3">AAA family ATPase</fullName>
    </submittedName>
</protein>
<dbReference type="InterPro" id="IPR041685">
    <property type="entry name" value="AAA_GajA/Old/RecF-like"/>
</dbReference>
<evidence type="ECO:0000259" key="1">
    <source>
        <dbReference type="Pfam" id="PF13175"/>
    </source>
</evidence>
<keyword evidence="4" id="KW-1185">Reference proteome</keyword>
<sequence>MKIKRAIKLKKVVIHKYKSFTEEQEVNIEDDITVLVGKNESGKTAFLECLAKSNYFQSDSKFTFSLQLDYPRKELKSRNKDQDSIAIRCIYELSDDIFTSIEKQLGKNIWAGNSEIIRETSFENGNTIQEVNVDAQQFFKNLNINIDENNLEKFLDINSPEELAEIKKKYANSIENLDKIDSFIIDNKVKWSNFIEKYIYFKIIQPRIPKFIYYDEYYQLPSDIRLEDFQKENLKLTDDLKTAKAFLELADMNLKEVLESGDYEKYRAELESTAINISDTLFDYWKQNNNLEILLDIEAKKEKATKTFNVNGPYGRTEEKIESYTIVAHYLKLRVRNLKTRMTLPLHNRSKGFNWFFSFIVWFEKMQEDPSSSYILLLDEPGLNLHASAQADLLRFFDYLKDKYQIIYTTHSPFMIEMDRLSRVRTVFDNASKIDKGSVVQDTIQQKDPDTLFPLQAALGYDLAQNLFISPKNLLVEGVSDLLYLETLSEFLKAQDREGLTQDISIVPTGGLDKVATFISLLRGSKLKMVCLLDSFEDQKAKVKLDKMHQEKIIPLKNIKFFHEFLENRQKADIEDIFEPQEYLQLFNKTFPVKKIEIEDLDKKIEGIIKQVNNLMHENRFNHYKPAYQFSTDPAFCNNLSKETLDRFENIFKTVNKLFT</sequence>
<name>A0A318N7G5_9PROT</name>
<dbReference type="Pfam" id="PF20469">
    <property type="entry name" value="OLD-like_TOPRIM"/>
    <property type="match status" value="1"/>
</dbReference>
<dbReference type="InterPro" id="IPR027417">
    <property type="entry name" value="P-loop_NTPase"/>
</dbReference>
<gene>
    <name evidence="3" type="ORF">DK869_01625</name>
</gene>
<dbReference type="InterPro" id="IPR051396">
    <property type="entry name" value="Bact_Antivir_Def_Nuclease"/>
</dbReference>
<evidence type="ECO:0000259" key="2">
    <source>
        <dbReference type="Pfam" id="PF20469"/>
    </source>
</evidence>
<accession>A0A318N7G5</accession>
<reference evidence="3 4" key="1">
    <citation type="submission" date="2018-05" db="EMBL/GenBank/DDBJ databases">
        <title>Reference genomes for bee gut microbiota database.</title>
        <authorList>
            <person name="Ellegaard K.M."/>
        </authorList>
    </citation>
    <scope>NUCLEOTIDE SEQUENCE [LARGE SCALE GENOMIC DNA]</scope>
    <source>
        <strain evidence="3 4">ESL0284</strain>
    </source>
</reference>